<organism evidence="4">
    <name type="scientific">Chlorobium phaeobacteroides (strain BS1)</name>
    <dbReference type="NCBI Taxonomy" id="331678"/>
    <lineage>
        <taxon>Bacteria</taxon>
        <taxon>Pseudomonadati</taxon>
        <taxon>Chlorobiota</taxon>
        <taxon>Chlorobiia</taxon>
        <taxon>Chlorobiales</taxon>
        <taxon>Chlorobiaceae</taxon>
        <taxon>Chlorobium/Pelodictyon group</taxon>
        <taxon>Chlorobium</taxon>
    </lineage>
</organism>
<keyword evidence="1" id="KW-0560">Oxidoreductase</keyword>
<evidence type="ECO:0000259" key="3">
    <source>
        <dbReference type="Pfam" id="PF01370"/>
    </source>
</evidence>
<name>B3ENW2_CHLPB</name>
<evidence type="ECO:0000256" key="1">
    <source>
        <dbReference type="ARBA" id="ARBA00023002"/>
    </source>
</evidence>
<dbReference type="eggNOG" id="COG0451">
    <property type="taxonomic scope" value="Bacteria"/>
</dbReference>
<dbReference type="CDD" id="cd08958">
    <property type="entry name" value="FR_SDR_e"/>
    <property type="match status" value="1"/>
</dbReference>
<dbReference type="OrthoDB" id="9778052at2"/>
<dbReference type="PANTHER" id="PTHR10366">
    <property type="entry name" value="NAD DEPENDENT EPIMERASE/DEHYDRATASE"/>
    <property type="match status" value="1"/>
</dbReference>
<evidence type="ECO:0000313" key="4">
    <source>
        <dbReference type="EMBL" id="ACE03739.1"/>
    </source>
</evidence>
<feature type="domain" description="NAD-dependent epimerase/dehydratase" evidence="3">
    <location>
        <begin position="7"/>
        <end position="243"/>
    </location>
</feature>
<reference evidence="4" key="1">
    <citation type="submission" date="2008-06" db="EMBL/GenBank/DDBJ databases">
        <title>Complete sequence of Chlorobium phaeobacteroides BS1.</title>
        <authorList>
            <consortium name="US DOE Joint Genome Institute"/>
            <person name="Lucas S."/>
            <person name="Copeland A."/>
            <person name="Lapidus A."/>
            <person name="Glavina del Rio T."/>
            <person name="Dalin E."/>
            <person name="Tice H."/>
            <person name="Bruce D."/>
            <person name="Goodwin L."/>
            <person name="Pitluck S."/>
            <person name="Schmutz J."/>
            <person name="Larimer F."/>
            <person name="Land M."/>
            <person name="Hauser L."/>
            <person name="Kyrpides N."/>
            <person name="Ovchinnikova G."/>
            <person name="Li T."/>
            <person name="Liu Z."/>
            <person name="Zhao F."/>
            <person name="Overmann J."/>
            <person name="Bryant D.A."/>
            <person name="Richardson P."/>
        </authorList>
    </citation>
    <scope>NUCLEOTIDE SEQUENCE [LARGE SCALE GENOMIC DNA]</scope>
    <source>
        <strain evidence="4">BS1</strain>
    </source>
</reference>
<dbReference type="InterPro" id="IPR050425">
    <property type="entry name" value="NAD(P)_dehydrat-like"/>
</dbReference>
<dbReference type="PANTHER" id="PTHR10366:SF564">
    <property type="entry name" value="STEROL-4-ALPHA-CARBOXYLATE 3-DEHYDROGENASE, DECARBOXYLATING"/>
    <property type="match status" value="1"/>
</dbReference>
<dbReference type="InterPro" id="IPR001509">
    <property type="entry name" value="Epimerase_deHydtase"/>
</dbReference>
<evidence type="ECO:0000256" key="2">
    <source>
        <dbReference type="ARBA" id="ARBA00023445"/>
    </source>
</evidence>
<dbReference type="InterPro" id="IPR036291">
    <property type="entry name" value="NAD(P)-bd_dom_sf"/>
</dbReference>
<protein>
    <submittedName>
        <fullName evidence="4">NAD-dependent epimerase/dehydratase</fullName>
    </submittedName>
</protein>
<dbReference type="EMBL" id="CP001101">
    <property type="protein sequence ID" value="ACE03739.1"/>
    <property type="molecule type" value="Genomic_DNA"/>
</dbReference>
<dbReference type="Pfam" id="PF01370">
    <property type="entry name" value="Epimerase"/>
    <property type="match status" value="1"/>
</dbReference>
<comment type="similarity">
    <text evidence="2">Belongs to the NAD(P)-dependent epimerase/dehydratase family. Dihydroflavonol-4-reductase subfamily.</text>
</comment>
<dbReference type="FunFam" id="3.40.50.720:FF:000336">
    <property type="entry name" value="Aldehyde reductase"/>
    <property type="match status" value="1"/>
</dbReference>
<dbReference type="SUPFAM" id="SSF51735">
    <property type="entry name" value="NAD(P)-binding Rossmann-fold domains"/>
    <property type="match status" value="1"/>
</dbReference>
<sequence length="348" mass="38879">MPNQKSICVTGVTGFIASHIIMSLLEKGYRVKGTVRHLSRLEKVPWLAELAAVNEQLDLFESDLLAKDSFNNAVDGCHAVIHTASPYVINVQDPEKDLLQPAVIGTENVLEACRRSDSVRRVVLTSSVAAVTDEPDSNIVLTENDWNVSSSLKRNPYHYSKTMAERSAWEFMKSRHPAFDLVVINPFMVTGPSLTPSANTTNLMIRDIMTGVYPGILDLNWGFVDVRDVAAAHVLAMEKPEAAGRYLCAGDSLHMRELVDILREGGYERSFNLPRLDLTGKAGSMLVKLLSYTRPRDTGMYLRTHLGNTIRYDNAKIIRDLGVHFRPSKESILESVEDMIAWGHLKKR</sequence>
<dbReference type="HOGENOM" id="CLU_007383_9_0_10"/>
<dbReference type="Gene3D" id="3.40.50.720">
    <property type="entry name" value="NAD(P)-binding Rossmann-like Domain"/>
    <property type="match status" value="1"/>
</dbReference>
<gene>
    <name evidence="4" type="ordered locus">Cphamn1_0788</name>
</gene>
<dbReference type="AlphaFoldDB" id="B3ENW2"/>
<dbReference type="KEGG" id="cpb:Cphamn1_0788"/>
<accession>B3ENW2</accession>
<dbReference type="STRING" id="331678.Cphamn1_0788"/>
<dbReference type="GO" id="GO:0016616">
    <property type="term" value="F:oxidoreductase activity, acting on the CH-OH group of donors, NAD or NADP as acceptor"/>
    <property type="evidence" value="ECO:0007669"/>
    <property type="project" value="TreeGrafter"/>
</dbReference>
<proteinExistence type="inferred from homology"/>